<dbReference type="EMBL" id="AJWZ01006048">
    <property type="protein sequence ID" value="EKC60876.1"/>
    <property type="molecule type" value="Genomic_DNA"/>
</dbReference>
<protein>
    <submittedName>
        <fullName evidence="3">Phosphatidylserine decarboxylase-related protein</fullName>
        <ecNumber evidence="3">4.1.1.65</ecNumber>
    </submittedName>
</protein>
<evidence type="ECO:0000313" key="3">
    <source>
        <dbReference type="EMBL" id="EKC60876.1"/>
    </source>
</evidence>
<keyword evidence="1" id="KW-0210">Decarboxylase</keyword>
<proteinExistence type="predicted"/>
<comment type="caution">
    <text evidence="3">The sequence shown here is derived from an EMBL/GenBank/DDBJ whole genome shotgun (WGS) entry which is preliminary data.</text>
</comment>
<dbReference type="PANTHER" id="PTHR10067:SF17">
    <property type="entry name" value="PHOSPHATIDYLSERINE DECARBOXYLASE PROENZYME 2"/>
    <property type="match status" value="1"/>
</dbReference>
<dbReference type="EC" id="4.1.1.65" evidence="3"/>
<dbReference type="AlphaFoldDB" id="K1TNJ1"/>
<name>K1TNJ1_9ZZZZ</name>
<reference evidence="3" key="1">
    <citation type="journal article" date="2013" name="Environ. Microbiol.">
        <title>Microbiota from the distal guts of lean and obese adolescents exhibit partial functional redundancy besides clear differences in community structure.</title>
        <authorList>
            <person name="Ferrer M."/>
            <person name="Ruiz A."/>
            <person name="Lanza F."/>
            <person name="Haange S.B."/>
            <person name="Oberbach A."/>
            <person name="Till H."/>
            <person name="Bargiela R."/>
            <person name="Campoy C."/>
            <person name="Segura M.T."/>
            <person name="Richter M."/>
            <person name="von Bergen M."/>
            <person name="Seifert J."/>
            <person name="Suarez A."/>
        </authorList>
    </citation>
    <scope>NUCLEOTIDE SEQUENCE</scope>
</reference>
<keyword evidence="2 3" id="KW-0456">Lyase</keyword>
<dbReference type="GO" id="GO:0004609">
    <property type="term" value="F:phosphatidylserine decarboxylase activity"/>
    <property type="evidence" value="ECO:0007669"/>
    <property type="project" value="UniProtKB-EC"/>
</dbReference>
<organism evidence="3">
    <name type="scientific">human gut metagenome</name>
    <dbReference type="NCBI Taxonomy" id="408170"/>
    <lineage>
        <taxon>unclassified sequences</taxon>
        <taxon>metagenomes</taxon>
        <taxon>organismal metagenomes</taxon>
    </lineage>
</organism>
<evidence type="ECO:0000256" key="1">
    <source>
        <dbReference type="ARBA" id="ARBA00022793"/>
    </source>
</evidence>
<dbReference type="InterPro" id="IPR003817">
    <property type="entry name" value="PS_Dcarbxylase"/>
</dbReference>
<accession>K1TNJ1</accession>
<sequence length="112" mass="12896">MIFRLEVDDYHRYIYIDDGRKSGNRRIKGKYHTVNPIALEFADIYKENTREYTVLHTDNFGDVVQAEVGAMMVGRIVNHDAAGEIRRGMEKGMFEFGGSTIVLLVKKGRGYY</sequence>
<dbReference type="PANTHER" id="PTHR10067">
    <property type="entry name" value="PHOSPHATIDYLSERINE DECARBOXYLASE"/>
    <property type="match status" value="1"/>
</dbReference>
<evidence type="ECO:0000256" key="2">
    <source>
        <dbReference type="ARBA" id="ARBA00023239"/>
    </source>
</evidence>
<dbReference type="GO" id="GO:0008654">
    <property type="term" value="P:phospholipid biosynthetic process"/>
    <property type="evidence" value="ECO:0007669"/>
    <property type="project" value="InterPro"/>
</dbReference>
<gene>
    <name evidence="3" type="ORF">OBE_08753</name>
</gene>
<dbReference type="Pfam" id="PF02666">
    <property type="entry name" value="PS_Dcarbxylase"/>
    <property type="match status" value="1"/>
</dbReference>